<organism evidence="2 3">
    <name type="scientific">Herbaspirillum rubrisubalbicans Os34</name>
    <dbReference type="NCBI Taxonomy" id="1235827"/>
    <lineage>
        <taxon>Bacteria</taxon>
        <taxon>Pseudomonadati</taxon>
        <taxon>Pseudomonadota</taxon>
        <taxon>Betaproteobacteria</taxon>
        <taxon>Burkholderiales</taxon>
        <taxon>Oxalobacteraceae</taxon>
        <taxon>Herbaspirillum</taxon>
    </lineage>
</organism>
<feature type="transmembrane region" description="Helical" evidence="1">
    <location>
        <begin position="6"/>
        <end position="25"/>
    </location>
</feature>
<proteinExistence type="predicted"/>
<reference evidence="2 3" key="1">
    <citation type="journal article" date="2012" name="J. Bacteriol.">
        <title>Genome sequence of the pathogenic Herbaspirillum seropedicae strain Os34, isolated from rice roots.</title>
        <authorList>
            <person name="Ye W."/>
            <person name="Ye S."/>
            <person name="Liu J."/>
            <person name="Chang S."/>
            <person name="Chen M."/>
            <person name="Zhu B."/>
            <person name="Guo L."/>
            <person name="An Q."/>
        </authorList>
    </citation>
    <scope>NUCLEOTIDE SEQUENCE [LARGE SCALE GENOMIC DNA]</scope>
    <source>
        <strain evidence="2 3">Os34</strain>
    </source>
</reference>
<dbReference type="AlphaFoldDB" id="A0A6M3ZUL2"/>
<keyword evidence="1" id="KW-1133">Transmembrane helix</keyword>
<accession>A0A6M3ZUL2</accession>
<keyword evidence="1" id="KW-0812">Transmembrane</keyword>
<gene>
    <name evidence="2" type="ORF">C798_19460</name>
</gene>
<protein>
    <submittedName>
        <fullName evidence="2">Uncharacterized protein</fullName>
    </submittedName>
</protein>
<name>A0A6M3ZUL2_9BURK</name>
<evidence type="ECO:0000256" key="1">
    <source>
        <dbReference type="SAM" id="Phobius"/>
    </source>
</evidence>
<dbReference type="Proteomes" id="UP000501648">
    <property type="component" value="Chromosome"/>
</dbReference>
<evidence type="ECO:0000313" key="2">
    <source>
        <dbReference type="EMBL" id="QJQ02335.1"/>
    </source>
</evidence>
<keyword evidence="1" id="KW-0472">Membrane</keyword>
<sequence length="60" mass="6390">MWTNAGAIISVGGVLIGAYVTNFVAEDYRKFRQNIIIAAGLAGELESHALVTGLKQLVQT</sequence>
<dbReference type="EMBL" id="CP008956">
    <property type="protein sequence ID" value="QJQ02335.1"/>
    <property type="molecule type" value="Genomic_DNA"/>
</dbReference>
<evidence type="ECO:0000313" key="3">
    <source>
        <dbReference type="Proteomes" id="UP000501648"/>
    </source>
</evidence>